<dbReference type="InterPro" id="IPR055272">
    <property type="entry name" value="POPDC1-3_dom"/>
</dbReference>
<evidence type="ECO:0000256" key="3">
    <source>
        <dbReference type="ARBA" id="ARBA00022989"/>
    </source>
</evidence>
<evidence type="ECO:0000256" key="1">
    <source>
        <dbReference type="ARBA" id="ARBA00004141"/>
    </source>
</evidence>
<comment type="caution">
    <text evidence="7">The sequence shown here is derived from an EMBL/GenBank/DDBJ whole genome shotgun (WGS) entry which is preliminary data.</text>
</comment>
<dbReference type="InterPro" id="IPR006916">
    <property type="entry name" value="POPDC1-3"/>
</dbReference>
<feature type="domain" description="POPDC1-3" evidence="6">
    <location>
        <begin position="20"/>
        <end position="113"/>
    </location>
</feature>
<dbReference type="GO" id="GO:0007507">
    <property type="term" value="P:heart development"/>
    <property type="evidence" value="ECO:0007669"/>
    <property type="project" value="TreeGrafter"/>
</dbReference>
<evidence type="ECO:0000259" key="6">
    <source>
        <dbReference type="Pfam" id="PF04831"/>
    </source>
</evidence>
<dbReference type="GO" id="GO:0042383">
    <property type="term" value="C:sarcolemma"/>
    <property type="evidence" value="ECO:0007669"/>
    <property type="project" value="TreeGrafter"/>
</dbReference>
<protein>
    <submittedName>
        <fullName evidence="7">Blood vessel epicardial substance-like protein</fullName>
    </submittedName>
</protein>
<dbReference type="AlphaFoldDB" id="A0A443RZB5"/>
<dbReference type="PANTHER" id="PTHR12101:SF1">
    <property type="entry name" value="BVES"/>
    <property type="match status" value="1"/>
</dbReference>
<dbReference type="EMBL" id="NCKV01016547">
    <property type="protein sequence ID" value="RWS20607.1"/>
    <property type="molecule type" value="Genomic_DNA"/>
</dbReference>
<feature type="transmembrane region" description="Helical" evidence="5">
    <location>
        <begin position="74"/>
        <end position="94"/>
    </location>
</feature>
<dbReference type="PANTHER" id="PTHR12101">
    <property type="entry name" value="POPEYE DOMAIN CONTAINING PROTEIN"/>
    <property type="match status" value="1"/>
</dbReference>
<evidence type="ECO:0000313" key="7">
    <source>
        <dbReference type="EMBL" id="RWS20607.1"/>
    </source>
</evidence>
<proteinExistence type="predicted"/>
<dbReference type="Proteomes" id="UP000288716">
    <property type="component" value="Unassembled WGS sequence"/>
</dbReference>
<dbReference type="OrthoDB" id="425611at2759"/>
<reference evidence="7 8" key="1">
    <citation type="journal article" date="2018" name="Gigascience">
        <title>Genomes of trombidid mites reveal novel predicted allergens and laterally-transferred genes associated with secondary metabolism.</title>
        <authorList>
            <person name="Dong X."/>
            <person name="Chaisiri K."/>
            <person name="Xia D."/>
            <person name="Armstrong S.D."/>
            <person name="Fang Y."/>
            <person name="Donnelly M.J."/>
            <person name="Kadowaki T."/>
            <person name="McGarry J.W."/>
            <person name="Darby A.C."/>
            <person name="Makepeace B.L."/>
        </authorList>
    </citation>
    <scope>NUCLEOTIDE SEQUENCE [LARGE SCALE GENOMIC DNA]</scope>
    <source>
        <strain evidence="7">UoL-UT</strain>
    </source>
</reference>
<evidence type="ECO:0000313" key="8">
    <source>
        <dbReference type="Proteomes" id="UP000288716"/>
    </source>
</evidence>
<evidence type="ECO:0000256" key="2">
    <source>
        <dbReference type="ARBA" id="ARBA00022692"/>
    </source>
</evidence>
<dbReference type="GO" id="GO:0030552">
    <property type="term" value="F:cAMP binding"/>
    <property type="evidence" value="ECO:0007669"/>
    <property type="project" value="TreeGrafter"/>
</dbReference>
<keyword evidence="2 5" id="KW-0812">Transmembrane</keyword>
<feature type="transmembrane region" description="Helical" evidence="5">
    <location>
        <begin position="106"/>
        <end position="124"/>
    </location>
</feature>
<dbReference type="GO" id="GO:0042391">
    <property type="term" value="P:regulation of membrane potential"/>
    <property type="evidence" value="ECO:0007669"/>
    <property type="project" value="TreeGrafter"/>
</dbReference>
<dbReference type="GO" id="GO:0051146">
    <property type="term" value="P:striated muscle cell differentiation"/>
    <property type="evidence" value="ECO:0007669"/>
    <property type="project" value="TreeGrafter"/>
</dbReference>
<keyword evidence="4 5" id="KW-0472">Membrane</keyword>
<comment type="subcellular location">
    <subcellularLocation>
        <location evidence="1">Membrane</location>
        <topology evidence="1">Multi-pass membrane protein</topology>
    </subcellularLocation>
</comment>
<organism evidence="7 8">
    <name type="scientific">Leptotrombidium deliense</name>
    <dbReference type="NCBI Taxonomy" id="299467"/>
    <lineage>
        <taxon>Eukaryota</taxon>
        <taxon>Metazoa</taxon>
        <taxon>Ecdysozoa</taxon>
        <taxon>Arthropoda</taxon>
        <taxon>Chelicerata</taxon>
        <taxon>Arachnida</taxon>
        <taxon>Acari</taxon>
        <taxon>Acariformes</taxon>
        <taxon>Trombidiformes</taxon>
        <taxon>Prostigmata</taxon>
        <taxon>Anystina</taxon>
        <taxon>Parasitengona</taxon>
        <taxon>Trombiculoidea</taxon>
        <taxon>Trombiculidae</taxon>
        <taxon>Leptotrombidium</taxon>
    </lineage>
</organism>
<evidence type="ECO:0000256" key="4">
    <source>
        <dbReference type="ARBA" id="ARBA00023136"/>
    </source>
</evidence>
<evidence type="ECO:0000256" key="5">
    <source>
        <dbReference type="SAM" id="Phobius"/>
    </source>
</evidence>
<keyword evidence="3 5" id="KW-1133">Transmembrane helix</keyword>
<dbReference type="Pfam" id="PF04831">
    <property type="entry name" value="POPDC1-3"/>
    <property type="match status" value="1"/>
</dbReference>
<dbReference type="VEuPathDB" id="VectorBase:LDEU011433"/>
<gene>
    <name evidence="7" type="ORF">B4U80_04199</name>
</gene>
<sequence>MNITAILQSPLHICTAWHEPNHPLFQFASGFLLLSYLAPTGIYGLLYLRCCLTIASLFYTLWGWLILCSIDTSLWNLVFTFINAIYVAIIIFKINPFIRFPHDVELVYRYVFVICLILLLHRAVKADKLCSISL</sequence>
<name>A0A443RZB5_9ACAR</name>
<accession>A0A443RZB5</accession>
<keyword evidence="8" id="KW-1185">Reference proteome</keyword>
<feature type="transmembrane region" description="Helical" evidence="5">
    <location>
        <begin position="40"/>
        <end position="62"/>
    </location>
</feature>